<keyword evidence="11" id="KW-0238">DNA-binding</keyword>
<dbReference type="FunFam" id="3.40.50.300:FF:001389">
    <property type="entry name" value="ATP-dependent DNA helicase RecQ"/>
    <property type="match status" value="1"/>
</dbReference>
<feature type="domain" description="HRDC" evidence="17">
    <location>
        <begin position="525"/>
        <end position="600"/>
    </location>
</feature>
<evidence type="ECO:0000259" key="18">
    <source>
        <dbReference type="PROSITE" id="PS51192"/>
    </source>
</evidence>
<keyword evidence="13" id="KW-0234">DNA repair</keyword>
<keyword evidence="6" id="KW-0227">DNA damage</keyword>
<dbReference type="Gene3D" id="1.10.150.80">
    <property type="entry name" value="HRDC domain"/>
    <property type="match status" value="1"/>
</dbReference>
<dbReference type="Proteomes" id="UP000325684">
    <property type="component" value="Unassembled WGS sequence"/>
</dbReference>
<dbReference type="PANTHER" id="PTHR13710">
    <property type="entry name" value="DNA HELICASE RECQ FAMILY MEMBER"/>
    <property type="match status" value="1"/>
</dbReference>
<dbReference type="PROSITE" id="PS51194">
    <property type="entry name" value="HELICASE_CTER"/>
    <property type="match status" value="1"/>
</dbReference>
<dbReference type="Pfam" id="PF00570">
    <property type="entry name" value="HRDC"/>
    <property type="match status" value="1"/>
</dbReference>
<dbReference type="NCBIfam" id="TIGR01389">
    <property type="entry name" value="recQ"/>
    <property type="match status" value="1"/>
</dbReference>
<dbReference type="GO" id="GO:0006281">
    <property type="term" value="P:DNA repair"/>
    <property type="evidence" value="ECO:0007669"/>
    <property type="project" value="UniProtKB-KW"/>
</dbReference>
<dbReference type="GO" id="GO:0005737">
    <property type="term" value="C:cytoplasm"/>
    <property type="evidence" value="ECO:0007669"/>
    <property type="project" value="TreeGrafter"/>
</dbReference>
<evidence type="ECO:0000256" key="12">
    <source>
        <dbReference type="ARBA" id="ARBA00023172"/>
    </source>
</evidence>
<evidence type="ECO:0000256" key="6">
    <source>
        <dbReference type="ARBA" id="ARBA00022763"/>
    </source>
</evidence>
<dbReference type="InterPro" id="IPR011545">
    <property type="entry name" value="DEAD/DEAH_box_helicase_dom"/>
</dbReference>
<evidence type="ECO:0000256" key="11">
    <source>
        <dbReference type="ARBA" id="ARBA00023125"/>
    </source>
</evidence>
<dbReference type="SMART" id="SM00341">
    <property type="entry name" value="HRDC"/>
    <property type="match status" value="1"/>
</dbReference>
<dbReference type="GO" id="GO:0009378">
    <property type="term" value="F:four-way junction helicase activity"/>
    <property type="evidence" value="ECO:0007669"/>
    <property type="project" value="TreeGrafter"/>
</dbReference>
<dbReference type="GO" id="GO:0043590">
    <property type="term" value="C:bacterial nucleoid"/>
    <property type="evidence" value="ECO:0007669"/>
    <property type="project" value="TreeGrafter"/>
</dbReference>
<evidence type="ECO:0000256" key="10">
    <source>
        <dbReference type="ARBA" id="ARBA00022840"/>
    </source>
</evidence>
<evidence type="ECO:0000256" key="9">
    <source>
        <dbReference type="ARBA" id="ARBA00022833"/>
    </source>
</evidence>
<dbReference type="GO" id="GO:0005524">
    <property type="term" value="F:ATP binding"/>
    <property type="evidence" value="ECO:0007669"/>
    <property type="project" value="UniProtKB-KW"/>
</dbReference>
<evidence type="ECO:0000256" key="5">
    <source>
        <dbReference type="ARBA" id="ARBA00022741"/>
    </source>
</evidence>
<dbReference type="GO" id="GO:0043138">
    <property type="term" value="F:3'-5' DNA helicase activity"/>
    <property type="evidence" value="ECO:0007669"/>
    <property type="project" value="UniProtKB-EC"/>
</dbReference>
<dbReference type="InterPro" id="IPR002121">
    <property type="entry name" value="HRDC_dom"/>
</dbReference>
<dbReference type="InterPro" id="IPR036388">
    <property type="entry name" value="WH-like_DNA-bd_sf"/>
</dbReference>
<comment type="caution">
    <text evidence="20">The sequence shown here is derived from an EMBL/GenBank/DDBJ whole genome shotgun (WGS) entry which is preliminary data.</text>
</comment>
<dbReference type="GO" id="GO:0003677">
    <property type="term" value="F:DNA binding"/>
    <property type="evidence" value="ECO:0007669"/>
    <property type="project" value="UniProtKB-KW"/>
</dbReference>
<keyword evidence="10" id="KW-0067">ATP-binding</keyword>
<feature type="domain" description="Helicase ATP-binding" evidence="18">
    <location>
        <begin position="25"/>
        <end position="193"/>
    </location>
</feature>
<dbReference type="Gene3D" id="1.10.10.10">
    <property type="entry name" value="Winged helix-like DNA-binding domain superfamily/Winged helix DNA-binding domain"/>
    <property type="match status" value="1"/>
</dbReference>
<dbReference type="Pfam" id="PF00270">
    <property type="entry name" value="DEAD"/>
    <property type="match status" value="1"/>
</dbReference>
<dbReference type="AlphaFoldDB" id="A0A5N3PF28"/>
<dbReference type="InterPro" id="IPR032284">
    <property type="entry name" value="RecQ_Zn-bd"/>
</dbReference>
<evidence type="ECO:0000256" key="13">
    <source>
        <dbReference type="ARBA" id="ARBA00023204"/>
    </source>
</evidence>
<dbReference type="GO" id="GO:0030894">
    <property type="term" value="C:replisome"/>
    <property type="evidence" value="ECO:0007669"/>
    <property type="project" value="TreeGrafter"/>
</dbReference>
<keyword evidence="14" id="KW-0413">Isomerase</keyword>
<evidence type="ECO:0000313" key="20">
    <source>
        <dbReference type="EMBL" id="KAB0268314.1"/>
    </source>
</evidence>
<dbReference type="CDD" id="cd17920">
    <property type="entry name" value="DEXHc_RecQ"/>
    <property type="match status" value="1"/>
</dbReference>
<name>A0A5N3PF28_9HYPH</name>
<dbReference type="Pfam" id="PF16124">
    <property type="entry name" value="RecQ_Zn_bind"/>
    <property type="match status" value="1"/>
</dbReference>
<evidence type="ECO:0000256" key="4">
    <source>
        <dbReference type="ARBA" id="ARBA00022723"/>
    </source>
</evidence>
<comment type="catalytic activity">
    <reaction evidence="15">
        <text>Couples ATP hydrolysis with the unwinding of duplex DNA by translocating in the 3'-5' direction.</text>
        <dbReference type="EC" id="5.6.2.4"/>
    </reaction>
</comment>
<comment type="cofactor">
    <cofactor evidence="2">
        <name>Zn(2+)</name>
        <dbReference type="ChEBI" id="CHEBI:29105"/>
    </cofactor>
</comment>
<keyword evidence="9" id="KW-0862">Zinc</keyword>
<evidence type="ECO:0000256" key="15">
    <source>
        <dbReference type="ARBA" id="ARBA00034617"/>
    </source>
</evidence>
<evidence type="ECO:0000256" key="8">
    <source>
        <dbReference type="ARBA" id="ARBA00022806"/>
    </source>
</evidence>
<keyword evidence="12" id="KW-0233">DNA recombination</keyword>
<accession>A0A5N3PF28</accession>
<dbReference type="InterPro" id="IPR014001">
    <property type="entry name" value="Helicase_ATP-bd"/>
</dbReference>
<dbReference type="FunFam" id="3.40.50.300:FF:000156">
    <property type="entry name" value="ATP-dependent DNA helicase recQ"/>
    <property type="match status" value="1"/>
</dbReference>
<dbReference type="InterPro" id="IPR027417">
    <property type="entry name" value="P-loop_NTPase"/>
</dbReference>
<evidence type="ECO:0000256" key="2">
    <source>
        <dbReference type="ARBA" id="ARBA00001947"/>
    </source>
</evidence>
<dbReference type="NCBIfam" id="TIGR00614">
    <property type="entry name" value="recQ_fam"/>
    <property type="match status" value="1"/>
</dbReference>
<dbReference type="PROSITE" id="PS50967">
    <property type="entry name" value="HRDC"/>
    <property type="match status" value="1"/>
</dbReference>
<dbReference type="Pfam" id="PF00271">
    <property type="entry name" value="Helicase_C"/>
    <property type="match status" value="1"/>
</dbReference>
<dbReference type="PANTHER" id="PTHR13710:SF105">
    <property type="entry name" value="ATP-DEPENDENT DNA HELICASE Q1"/>
    <property type="match status" value="1"/>
</dbReference>
<dbReference type="SMART" id="SM00487">
    <property type="entry name" value="DEXDc"/>
    <property type="match status" value="1"/>
</dbReference>
<dbReference type="InterPro" id="IPR006293">
    <property type="entry name" value="DNA_helicase_ATP-dep_RecQ_bac"/>
</dbReference>
<dbReference type="Gene3D" id="3.40.50.300">
    <property type="entry name" value="P-loop containing nucleotide triphosphate hydrolases"/>
    <property type="match status" value="2"/>
</dbReference>
<evidence type="ECO:0000256" key="7">
    <source>
        <dbReference type="ARBA" id="ARBA00022801"/>
    </source>
</evidence>
<dbReference type="InterPro" id="IPR001650">
    <property type="entry name" value="Helicase_C-like"/>
</dbReference>
<protein>
    <recommendedName>
        <fullName evidence="16">DNA helicase RecQ</fullName>
        <ecNumber evidence="16">5.6.2.4</ecNumber>
    </recommendedName>
</protein>
<dbReference type="SUPFAM" id="SSF52540">
    <property type="entry name" value="P-loop containing nucleoside triphosphate hydrolases"/>
    <property type="match status" value="2"/>
</dbReference>
<evidence type="ECO:0000256" key="3">
    <source>
        <dbReference type="ARBA" id="ARBA00005446"/>
    </source>
</evidence>
<keyword evidence="4" id="KW-0479">Metal-binding</keyword>
<dbReference type="Pfam" id="PF09382">
    <property type="entry name" value="RQC"/>
    <property type="match status" value="1"/>
</dbReference>
<dbReference type="GO" id="GO:0006260">
    <property type="term" value="P:DNA replication"/>
    <property type="evidence" value="ECO:0007669"/>
    <property type="project" value="InterPro"/>
</dbReference>
<keyword evidence="21" id="KW-1185">Reference proteome</keyword>
<dbReference type="InterPro" id="IPR018982">
    <property type="entry name" value="RQC_domain"/>
</dbReference>
<keyword evidence="8 20" id="KW-0347">Helicase</keyword>
<dbReference type="GO" id="GO:0006310">
    <property type="term" value="P:DNA recombination"/>
    <property type="evidence" value="ECO:0007669"/>
    <property type="project" value="UniProtKB-UniRule"/>
</dbReference>
<evidence type="ECO:0000313" key="21">
    <source>
        <dbReference type="Proteomes" id="UP000325684"/>
    </source>
</evidence>
<dbReference type="SUPFAM" id="SSF47819">
    <property type="entry name" value="HRDC-like"/>
    <property type="match status" value="1"/>
</dbReference>
<dbReference type="EC" id="5.6.2.4" evidence="16"/>
<evidence type="ECO:0000256" key="16">
    <source>
        <dbReference type="NCBIfam" id="TIGR01389"/>
    </source>
</evidence>
<dbReference type="GO" id="GO:0016787">
    <property type="term" value="F:hydrolase activity"/>
    <property type="evidence" value="ECO:0007669"/>
    <property type="project" value="UniProtKB-KW"/>
</dbReference>
<evidence type="ECO:0000259" key="17">
    <source>
        <dbReference type="PROSITE" id="PS50967"/>
    </source>
</evidence>
<dbReference type="PROSITE" id="PS51192">
    <property type="entry name" value="HELICASE_ATP_BIND_1"/>
    <property type="match status" value="1"/>
</dbReference>
<dbReference type="RefSeq" id="WP_150942496.1">
    <property type="nucleotide sequence ID" value="NZ_VCMV01000006.1"/>
</dbReference>
<organism evidence="20 21">
    <name type="scientific">Microvirga brassicacearum</name>
    <dbReference type="NCBI Taxonomy" id="2580413"/>
    <lineage>
        <taxon>Bacteria</taxon>
        <taxon>Pseudomonadati</taxon>
        <taxon>Pseudomonadota</taxon>
        <taxon>Alphaproteobacteria</taxon>
        <taxon>Hyphomicrobiales</taxon>
        <taxon>Methylobacteriaceae</taxon>
        <taxon>Microvirga</taxon>
    </lineage>
</organism>
<keyword evidence="7 20" id="KW-0378">Hydrolase</keyword>
<dbReference type="OrthoDB" id="9760034at2"/>
<evidence type="ECO:0000256" key="14">
    <source>
        <dbReference type="ARBA" id="ARBA00023235"/>
    </source>
</evidence>
<comment type="cofactor">
    <cofactor evidence="1">
        <name>Mg(2+)</name>
        <dbReference type="ChEBI" id="CHEBI:18420"/>
    </cofactor>
</comment>
<dbReference type="SMART" id="SM00490">
    <property type="entry name" value="HELICc"/>
    <property type="match status" value="1"/>
</dbReference>
<dbReference type="EMBL" id="VCMV01000006">
    <property type="protein sequence ID" value="KAB0268314.1"/>
    <property type="molecule type" value="Genomic_DNA"/>
</dbReference>
<dbReference type="GO" id="GO:0009432">
    <property type="term" value="P:SOS response"/>
    <property type="evidence" value="ECO:0007669"/>
    <property type="project" value="UniProtKB-UniRule"/>
</dbReference>
<reference evidence="20 21" key="1">
    <citation type="journal article" date="2019" name="Microorganisms">
        <title>Genome Insights into the Novel Species Microvirga brassicacearum, a Rapeseed Endophyte with Biotechnological Potential.</title>
        <authorList>
            <person name="Jimenez-Gomez A."/>
            <person name="Saati-Santamaria Z."/>
            <person name="Igual J.M."/>
            <person name="Rivas R."/>
            <person name="Mateos P.F."/>
            <person name="Garcia-Fraile P."/>
        </authorList>
    </citation>
    <scope>NUCLEOTIDE SEQUENCE [LARGE SCALE GENOMIC DNA]</scope>
    <source>
        <strain evidence="20 21">CDVBN77</strain>
    </source>
</reference>
<proteinExistence type="inferred from homology"/>
<evidence type="ECO:0000256" key="1">
    <source>
        <dbReference type="ARBA" id="ARBA00001946"/>
    </source>
</evidence>
<dbReference type="InterPro" id="IPR004589">
    <property type="entry name" value="DNA_helicase_ATP-dep_RecQ"/>
</dbReference>
<dbReference type="SMART" id="SM00956">
    <property type="entry name" value="RQC"/>
    <property type="match status" value="1"/>
</dbReference>
<comment type="similarity">
    <text evidence="3">Belongs to the helicase family. RecQ subfamily.</text>
</comment>
<keyword evidence="5" id="KW-0547">Nucleotide-binding</keyword>
<dbReference type="GO" id="GO:0046872">
    <property type="term" value="F:metal ion binding"/>
    <property type="evidence" value="ECO:0007669"/>
    <property type="project" value="UniProtKB-KW"/>
</dbReference>
<dbReference type="InterPro" id="IPR010997">
    <property type="entry name" value="HRDC-like_sf"/>
</dbReference>
<gene>
    <name evidence="20" type="primary">recQ</name>
    <name evidence="20" type="ORF">FEZ63_04765</name>
</gene>
<feature type="domain" description="Helicase C-terminal" evidence="19">
    <location>
        <begin position="214"/>
        <end position="361"/>
    </location>
</feature>
<dbReference type="InterPro" id="IPR044876">
    <property type="entry name" value="HRDC_dom_sf"/>
</dbReference>
<evidence type="ECO:0000259" key="19">
    <source>
        <dbReference type="PROSITE" id="PS51194"/>
    </source>
</evidence>
<sequence>MTDPLKILHDVFGFSTFRDGQEDIVRSVLAGHDVLAVMPTGAGKSLCYQLPTLVREGLTLVVSPLIALMRDQVAALRHFGVEAGSLNSANDPDENRRVADAVRDGRMRLLYASPERLANSNATEWLARSGVSLLAIDEAHCVSQWGHDFRPEYALLGDVRRRLGGVQTIALTATADVSTRGDIMHRLFETEPRIFIHGFDRPNLRLAMQSKDQSKRQLFAFLDKHRRESGIIYCASRNATEKLADSLCQAGYRAMPYHAGMAQADRAKNQDIFLQEDGVVMVATVAFGMGIDKPDVRFVAHAALPKSIEAYYQEIGRAGRDGEAADTLTLYGLDDMRLRRSQIEDSDASEEQKRVERQRLNALVALCEAPRCRRQTLLAYFGETTEPCGNCDLCIDGVVLFDGTIEAQKLLSAIVRTGERFGTEHIISILMGEETDAILRLGHNGLKTFGVGKDRSKTEWRSLLRQIYALGLIALELSEYGRWTITERGVAVLKGLEPVELRADVLMKPRERKSRRGVMAAESVVPGDDPLLLALKTLRTRLAKEEAVPAYVIFSDRSLVDMAVKRPKSAGAFGEIHGVGQAKLDRYADAFLTVVREHAD</sequence>